<dbReference type="AlphaFoldDB" id="A0A915DP20"/>
<keyword evidence="5" id="KW-1185">Reference proteome</keyword>
<evidence type="ECO:0000259" key="4">
    <source>
        <dbReference type="PROSITE" id="PS51253"/>
    </source>
</evidence>
<dbReference type="Gene3D" id="1.10.10.60">
    <property type="entry name" value="Homeodomain-like"/>
    <property type="match status" value="1"/>
</dbReference>
<evidence type="ECO:0000313" key="5">
    <source>
        <dbReference type="Proteomes" id="UP000887574"/>
    </source>
</evidence>
<accession>A0A915DP20</accession>
<reference evidence="6" key="1">
    <citation type="submission" date="2022-11" db="UniProtKB">
        <authorList>
            <consortium name="WormBaseParasite"/>
        </authorList>
    </citation>
    <scope>IDENTIFICATION</scope>
</reference>
<dbReference type="SUPFAM" id="SSF46689">
    <property type="entry name" value="Homeodomain-like"/>
    <property type="match status" value="1"/>
</dbReference>
<dbReference type="PROSITE" id="PS51253">
    <property type="entry name" value="HTH_CENPB"/>
    <property type="match status" value="1"/>
</dbReference>
<dbReference type="GO" id="GO:0003677">
    <property type="term" value="F:DNA binding"/>
    <property type="evidence" value="ECO:0007669"/>
    <property type="project" value="UniProtKB-KW"/>
</dbReference>
<keyword evidence="2" id="KW-0238">DNA-binding</keyword>
<dbReference type="Pfam" id="PF03221">
    <property type="entry name" value="HTH_Tnp_Tc5"/>
    <property type="match status" value="1"/>
</dbReference>
<evidence type="ECO:0000313" key="6">
    <source>
        <dbReference type="WBParaSite" id="jg22032"/>
    </source>
</evidence>
<evidence type="ECO:0000256" key="1">
    <source>
        <dbReference type="ARBA" id="ARBA00004123"/>
    </source>
</evidence>
<feature type="region of interest" description="Disordered" evidence="3">
    <location>
        <begin position="1"/>
        <end position="26"/>
    </location>
</feature>
<dbReference type="Proteomes" id="UP000887574">
    <property type="component" value="Unplaced"/>
</dbReference>
<evidence type="ECO:0000256" key="3">
    <source>
        <dbReference type="SAM" id="MobiDB-lite"/>
    </source>
</evidence>
<proteinExistence type="predicted"/>
<feature type="domain" description="HTH CENPB-type" evidence="4">
    <location>
        <begin position="77"/>
        <end position="149"/>
    </location>
</feature>
<dbReference type="InterPro" id="IPR009057">
    <property type="entry name" value="Homeodomain-like_sf"/>
</dbReference>
<dbReference type="GO" id="GO:0005634">
    <property type="term" value="C:nucleus"/>
    <property type="evidence" value="ECO:0007669"/>
    <property type="project" value="UniProtKB-SubCell"/>
</dbReference>
<organism evidence="5 6">
    <name type="scientific">Ditylenchus dipsaci</name>
    <dbReference type="NCBI Taxonomy" id="166011"/>
    <lineage>
        <taxon>Eukaryota</taxon>
        <taxon>Metazoa</taxon>
        <taxon>Ecdysozoa</taxon>
        <taxon>Nematoda</taxon>
        <taxon>Chromadorea</taxon>
        <taxon>Rhabditida</taxon>
        <taxon>Tylenchina</taxon>
        <taxon>Tylenchomorpha</taxon>
        <taxon>Sphaerularioidea</taxon>
        <taxon>Anguinidae</taxon>
        <taxon>Anguininae</taxon>
        <taxon>Ditylenchus</taxon>
    </lineage>
</organism>
<dbReference type="InterPro" id="IPR006600">
    <property type="entry name" value="HTH_CenpB_DNA-bd_dom"/>
</dbReference>
<sequence length="154" mass="17802">MAVTNPAARTRSTSQESAKHTPLTGSWRLSKTQSRAQFTQQAKSTTHRCNILDWIKKEQGLLLIEDSSAAGKKRKMLREGGRPLTFADLDKELAKWIREQRAKKFRVSRRIKQQQADKILNSEIVKGQFTASRGWLEKFLRRHSFRLRVPATVR</sequence>
<name>A0A915DP20_9BILA</name>
<dbReference type="WBParaSite" id="jg22032">
    <property type="protein sequence ID" value="jg22032"/>
    <property type="gene ID" value="jg22032"/>
</dbReference>
<dbReference type="SMART" id="SM00674">
    <property type="entry name" value="CENPB"/>
    <property type="match status" value="1"/>
</dbReference>
<protein>
    <submittedName>
        <fullName evidence="6">HTH CENPB-type domain-containing protein</fullName>
    </submittedName>
</protein>
<evidence type="ECO:0000256" key="2">
    <source>
        <dbReference type="ARBA" id="ARBA00023125"/>
    </source>
</evidence>
<comment type="subcellular location">
    <subcellularLocation>
        <location evidence="1">Nucleus</location>
    </subcellularLocation>
</comment>